<dbReference type="PANTHER" id="PTHR33337:SF40">
    <property type="entry name" value="CENP-V_GFA DOMAIN-CONTAINING PROTEIN-RELATED"/>
    <property type="match status" value="1"/>
</dbReference>
<dbReference type="Proteomes" id="UP000531561">
    <property type="component" value="Unassembled WGS sequence"/>
</dbReference>
<evidence type="ECO:0008006" key="4">
    <source>
        <dbReference type="Google" id="ProtNLM"/>
    </source>
</evidence>
<dbReference type="PANTHER" id="PTHR33337">
    <property type="entry name" value="GFA DOMAIN-CONTAINING PROTEIN"/>
    <property type="match status" value="1"/>
</dbReference>
<dbReference type="GeneID" id="59266340"/>
<dbReference type="Gene3D" id="3.90.1590.10">
    <property type="entry name" value="glutathione-dependent formaldehyde- activating enzyme (gfa)"/>
    <property type="match status" value="1"/>
</dbReference>
<dbReference type="AlphaFoldDB" id="A0A8H6AIT1"/>
<evidence type="ECO:0000313" key="3">
    <source>
        <dbReference type="Proteomes" id="UP000531561"/>
    </source>
</evidence>
<organism evidence="2 3">
    <name type="scientific">Botrytis fragariae</name>
    <dbReference type="NCBI Taxonomy" id="1964551"/>
    <lineage>
        <taxon>Eukaryota</taxon>
        <taxon>Fungi</taxon>
        <taxon>Dikarya</taxon>
        <taxon>Ascomycota</taxon>
        <taxon>Pezizomycotina</taxon>
        <taxon>Leotiomycetes</taxon>
        <taxon>Helotiales</taxon>
        <taxon>Sclerotiniaceae</taxon>
        <taxon>Botrytis</taxon>
    </lineage>
</organism>
<gene>
    <name evidence="2" type="ORF">Bfra_012331</name>
</gene>
<dbReference type="SUPFAM" id="SSF51316">
    <property type="entry name" value="Mss4-like"/>
    <property type="match status" value="2"/>
</dbReference>
<dbReference type="InterPro" id="IPR011057">
    <property type="entry name" value="Mss4-like_sf"/>
</dbReference>
<reference evidence="2 3" key="1">
    <citation type="journal article" date="2020" name="Phytopathology">
        <title>A high-quality genome resource of Botrytis fragariae, a new and rapidly spreading fungal pathogen causing strawberry gray mold in the U.S.A.</title>
        <authorList>
            <person name="Wu Y."/>
            <person name="Saski C.A."/>
            <person name="Schnabel G."/>
            <person name="Xiao S."/>
            <person name="Hu M."/>
        </authorList>
    </citation>
    <scope>NUCLEOTIDE SEQUENCE [LARGE SCALE GENOMIC DNA]</scope>
    <source>
        <strain evidence="2 3">BVB16</strain>
    </source>
</reference>
<keyword evidence="3" id="KW-1185">Reference proteome</keyword>
<protein>
    <recommendedName>
        <fullName evidence="4">CENP-V/GFA domain-containing protein</fullName>
    </recommendedName>
</protein>
<accession>A0A8H6AIT1</accession>
<sequence>MVAVEEAEYFRPTVSGISRVDTRRGCTDLLGTQLSVHYSVNKLVASKMPLPEHPLTVRGGCNCRAVRYKIQIPSLGDRPFHPYLDKIKSGENVHLPMIAIDHCNDCRRATGAVLPLWLCSPINYITSSLLRRSAASQSPTTKADGDSDEEHRRGPWLSAEEIFRPGLSGDDSFLTAFVSSDARTRYFCGRCGTNIGYRISPMPEGWPEMLDVMMGTIDKKDLDSDAMIPERAVWVDHSIGWVKKLAREGLGNIPQHPLTNVSIQAQE</sequence>
<evidence type="ECO:0000256" key="1">
    <source>
        <dbReference type="SAM" id="MobiDB-lite"/>
    </source>
</evidence>
<feature type="compositionally biased region" description="Basic and acidic residues" evidence="1">
    <location>
        <begin position="143"/>
        <end position="153"/>
    </location>
</feature>
<dbReference type="EMBL" id="JABFCT010000022">
    <property type="protein sequence ID" value="KAF5868421.1"/>
    <property type="molecule type" value="Genomic_DNA"/>
</dbReference>
<dbReference type="RefSeq" id="XP_037187370.1">
    <property type="nucleotide sequence ID" value="XM_037342648.1"/>
</dbReference>
<comment type="caution">
    <text evidence="2">The sequence shown here is derived from an EMBL/GenBank/DDBJ whole genome shotgun (WGS) entry which is preliminary data.</text>
</comment>
<proteinExistence type="predicted"/>
<feature type="region of interest" description="Disordered" evidence="1">
    <location>
        <begin position="135"/>
        <end position="154"/>
    </location>
</feature>
<evidence type="ECO:0000313" key="2">
    <source>
        <dbReference type="EMBL" id="KAF5868421.1"/>
    </source>
</evidence>
<dbReference type="OrthoDB" id="5422068at2759"/>
<name>A0A8H6AIT1_9HELO</name>